<protein>
    <submittedName>
        <fullName evidence="2">Uncharacterized protein</fullName>
    </submittedName>
</protein>
<evidence type="ECO:0000313" key="3">
    <source>
        <dbReference type="Proteomes" id="UP000249451"/>
    </source>
</evidence>
<organism evidence="2 3">
    <name type="scientific">Corynebacterium urealyticum</name>
    <dbReference type="NCBI Taxonomy" id="43771"/>
    <lineage>
        <taxon>Bacteria</taxon>
        <taxon>Bacillati</taxon>
        <taxon>Actinomycetota</taxon>
        <taxon>Actinomycetes</taxon>
        <taxon>Mycobacteriales</taxon>
        <taxon>Corynebacteriaceae</taxon>
        <taxon>Corynebacterium</taxon>
    </lineage>
</organism>
<sequence>MNKFGQFITTVVIGAFAVFLVALIALPMVRTPEAESQEPSTVAKSLNTYPKDLDYAMFIPQDVYGEEWNAIAAVCPGTTEEQLKNGGVETDGLNIDFVDGAVPDDVNYILRGSVNNEFKAEKLPRAKVDMCDGLLKQLKSPEAAGQDIPPFVPFQQGQPLRFVRDIPQYVEQMGKDNPDYVDTEWHILG</sequence>
<keyword evidence="1" id="KW-1133">Transmembrane helix</keyword>
<dbReference type="EMBL" id="QFNY01000033">
    <property type="protein sequence ID" value="PZP02537.1"/>
    <property type="molecule type" value="Genomic_DNA"/>
</dbReference>
<keyword evidence="1" id="KW-0472">Membrane</keyword>
<evidence type="ECO:0000256" key="1">
    <source>
        <dbReference type="SAM" id="Phobius"/>
    </source>
</evidence>
<proteinExistence type="predicted"/>
<dbReference type="AlphaFoldDB" id="A0A2W5BB49"/>
<feature type="transmembrane region" description="Helical" evidence="1">
    <location>
        <begin position="7"/>
        <end position="29"/>
    </location>
</feature>
<reference evidence="2 3" key="1">
    <citation type="submission" date="2017-11" db="EMBL/GenBank/DDBJ databases">
        <title>Infants hospitalized years apart are colonized by the same room-sourced microbial strains.</title>
        <authorList>
            <person name="Brooks B."/>
            <person name="Olm M.R."/>
            <person name="Firek B.A."/>
            <person name="Baker R."/>
            <person name="Thomas B.C."/>
            <person name="Morowitz M.J."/>
            <person name="Banfield J.F."/>
        </authorList>
    </citation>
    <scope>NUCLEOTIDE SEQUENCE [LARGE SCALE GENOMIC DNA]</scope>
    <source>
        <strain evidence="2">S2_012_000_R3_87</strain>
    </source>
</reference>
<evidence type="ECO:0000313" key="2">
    <source>
        <dbReference type="EMBL" id="PZP02537.1"/>
    </source>
</evidence>
<comment type="caution">
    <text evidence="2">The sequence shown here is derived from an EMBL/GenBank/DDBJ whole genome shotgun (WGS) entry which is preliminary data.</text>
</comment>
<accession>A0A2W5BB49</accession>
<keyword evidence="1" id="KW-0812">Transmembrane</keyword>
<dbReference type="Proteomes" id="UP000249451">
    <property type="component" value="Unassembled WGS sequence"/>
</dbReference>
<name>A0A2W5BB49_9CORY</name>
<gene>
    <name evidence="2" type="ORF">DI609_02310</name>
</gene>